<evidence type="ECO:0000256" key="1">
    <source>
        <dbReference type="ARBA" id="ARBA00004325"/>
    </source>
</evidence>
<dbReference type="PANTHER" id="PTHR12297:SF3">
    <property type="entry name" value="HIG1 DOMAIN FAMILY MEMBER 1A"/>
    <property type="match status" value="1"/>
</dbReference>
<dbReference type="Pfam" id="PF04588">
    <property type="entry name" value="HIG_1_N"/>
    <property type="match status" value="1"/>
</dbReference>
<evidence type="ECO:0000256" key="4">
    <source>
        <dbReference type="ARBA" id="ARBA00023128"/>
    </source>
</evidence>
<feature type="transmembrane region" description="Helical" evidence="6">
    <location>
        <begin position="60"/>
        <end position="79"/>
    </location>
</feature>
<evidence type="ECO:0000256" key="2">
    <source>
        <dbReference type="ARBA" id="ARBA00022692"/>
    </source>
</evidence>
<evidence type="ECO:0000313" key="9">
    <source>
        <dbReference type="Proteomes" id="UP000005408"/>
    </source>
</evidence>
<dbReference type="EnsemblMetazoa" id="G14800.1">
    <property type="protein sequence ID" value="G14800.1:cds"/>
    <property type="gene ID" value="G14800"/>
</dbReference>
<accession>A0A8W8IP31</accession>
<protein>
    <recommendedName>
        <fullName evidence="7">HIG1 domain-containing protein</fullName>
    </recommendedName>
</protein>
<keyword evidence="9" id="KW-1185">Reference proteome</keyword>
<keyword evidence="2 6" id="KW-0812">Transmembrane</keyword>
<dbReference type="OMA" id="CFYAFIN"/>
<keyword evidence="5 6" id="KW-0472">Membrane</keyword>
<dbReference type="OrthoDB" id="6130428at2759"/>
<evidence type="ECO:0000313" key="8">
    <source>
        <dbReference type="EnsemblMetazoa" id="G14800.5:cds"/>
    </source>
</evidence>
<dbReference type="PANTHER" id="PTHR12297">
    <property type="entry name" value="HYPOXIA-INDUCBILE GENE 1 HIG1 -RELATED"/>
    <property type="match status" value="1"/>
</dbReference>
<dbReference type="GO" id="GO:0097250">
    <property type="term" value="P:mitochondrial respirasome assembly"/>
    <property type="evidence" value="ECO:0007669"/>
    <property type="project" value="TreeGrafter"/>
</dbReference>
<comment type="subcellular location">
    <subcellularLocation>
        <location evidence="1">Mitochondrion membrane</location>
    </subcellularLocation>
</comment>
<dbReference type="Gene3D" id="6.10.140.1320">
    <property type="match status" value="1"/>
</dbReference>
<dbReference type="PROSITE" id="PS51503">
    <property type="entry name" value="HIG1"/>
    <property type="match status" value="1"/>
</dbReference>
<sequence length="154" mass="17576">MSDEESQEKKYAYLSSSKQHVVFLGPPTDRPDIEGFTSVADTKKESFFKKFIAYTKKNPFVLAGFGVCFYAFFQGLKATRRKDNVMINRMMGLRAASGAFIITALCLGNLYHEGKLFPQSKIEEEIDMQKRLANVYFMAKKRKMEAESGENIQI</sequence>
<proteinExistence type="predicted"/>
<dbReference type="EnsemblMetazoa" id="G14800.3">
    <property type="protein sequence ID" value="G14800.3:cds"/>
    <property type="gene ID" value="G14800"/>
</dbReference>
<evidence type="ECO:0000256" key="6">
    <source>
        <dbReference type="SAM" id="Phobius"/>
    </source>
</evidence>
<dbReference type="InterPro" id="IPR050355">
    <property type="entry name" value="RCF1"/>
</dbReference>
<keyword evidence="4" id="KW-0496">Mitochondrion</keyword>
<dbReference type="EnsemblMetazoa" id="G14800.4">
    <property type="protein sequence ID" value="G14800.4:cds"/>
    <property type="gene ID" value="G14800"/>
</dbReference>
<organism evidence="8 9">
    <name type="scientific">Magallana gigas</name>
    <name type="common">Pacific oyster</name>
    <name type="synonym">Crassostrea gigas</name>
    <dbReference type="NCBI Taxonomy" id="29159"/>
    <lineage>
        <taxon>Eukaryota</taxon>
        <taxon>Metazoa</taxon>
        <taxon>Spiralia</taxon>
        <taxon>Lophotrochozoa</taxon>
        <taxon>Mollusca</taxon>
        <taxon>Bivalvia</taxon>
        <taxon>Autobranchia</taxon>
        <taxon>Pteriomorphia</taxon>
        <taxon>Ostreida</taxon>
        <taxon>Ostreoidea</taxon>
        <taxon>Ostreidae</taxon>
        <taxon>Magallana</taxon>
    </lineage>
</organism>
<keyword evidence="3 6" id="KW-1133">Transmembrane helix</keyword>
<feature type="domain" description="HIG1" evidence="7">
    <location>
        <begin position="32"/>
        <end position="123"/>
    </location>
</feature>
<evidence type="ECO:0000256" key="5">
    <source>
        <dbReference type="ARBA" id="ARBA00023136"/>
    </source>
</evidence>
<name>A0A8W8IP31_MAGGI</name>
<evidence type="ECO:0000259" key="7">
    <source>
        <dbReference type="PROSITE" id="PS51503"/>
    </source>
</evidence>
<dbReference type="Proteomes" id="UP000005408">
    <property type="component" value="Unassembled WGS sequence"/>
</dbReference>
<dbReference type="AlphaFoldDB" id="A0A8W8IP31"/>
<evidence type="ECO:0000256" key="3">
    <source>
        <dbReference type="ARBA" id="ARBA00022989"/>
    </source>
</evidence>
<feature type="transmembrane region" description="Helical" evidence="6">
    <location>
        <begin position="91"/>
        <end position="111"/>
    </location>
</feature>
<reference evidence="8" key="1">
    <citation type="submission" date="2022-08" db="UniProtKB">
        <authorList>
            <consortium name="EnsemblMetazoa"/>
        </authorList>
    </citation>
    <scope>IDENTIFICATION</scope>
    <source>
        <strain evidence="8">05x7-T-G4-1.051#20</strain>
    </source>
</reference>
<dbReference type="GO" id="GO:0031966">
    <property type="term" value="C:mitochondrial membrane"/>
    <property type="evidence" value="ECO:0007669"/>
    <property type="project" value="UniProtKB-SubCell"/>
</dbReference>
<dbReference type="InterPro" id="IPR007667">
    <property type="entry name" value="Hypoxia_induced_domain"/>
</dbReference>
<dbReference type="EnsemblMetazoa" id="G14800.5">
    <property type="protein sequence ID" value="G14800.5:cds"/>
    <property type="gene ID" value="G14800"/>
</dbReference>